<organism evidence="1 2">
    <name type="scientific">Agrobacterium tomkonis CFBP 6623</name>
    <dbReference type="NCBI Taxonomy" id="1183432"/>
    <lineage>
        <taxon>Bacteria</taxon>
        <taxon>Pseudomonadati</taxon>
        <taxon>Pseudomonadota</taxon>
        <taxon>Alphaproteobacteria</taxon>
        <taxon>Hyphomicrobiales</taxon>
        <taxon>Rhizobiaceae</taxon>
        <taxon>Rhizobium/Agrobacterium group</taxon>
        <taxon>Agrobacterium</taxon>
        <taxon>Agrobacterium tumefaciens complex</taxon>
    </lineage>
</organism>
<evidence type="ECO:0000313" key="2">
    <source>
        <dbReference type="Proteomes" id="UP000191988"/>
    </source>
</evidence>
<dbReference type="AlphaFoldDB" id="A0A1S7RER6"/>
<sequence length="56" mass="6634">MASIPIVKIRARLPAWLLQRLDQPLRQFRIIFDQKDFQPHLPAPEQPRWAVAISFL</sequence>
<evidence type="ECO:0000313" key="1">
    <source>
        <dbReference type="EMBL" id="CUX51512.1"/>
    </source>
</evidence>
<accession>A0A1S7RER6</accession>
<dbReference type="EMBL" id="FBWK01000049">
    <property type="protein sequence ID" value="CUX51512.1"/>
    <property type="molecule type" value="Genomic_DNA"/>
</dbReference>
<proteinExistence type="predicted"/>
<name>A0A1S7RER6_9HYPH</name>
<keyword evidence="2" id="KW-1185">Reference proteome</keyword>
<dbReference type="STRING" id="1183432.AGR3A_Lc130363"/>
<reference evidence="2" key="1">
    <citation type="submission" date="2016-01" db="EMBL/GenBank/DDBJ databases">
        <authorList>
            <person name="Regsiter A."/>
            <person name="william w."/>
        </authorList>
    </citation>
    <scope>NUCLEOTIDE SEQUENCE [LARGE SCALE GENOMIC DNA]</scope>
    <source>
        <strain evidence="2">CFBP 6623</strain>
    </source>
</reference>
<gene>
    <name evidence="1" type="ORF">AGR3A_Lc130363</name>
</gene>
<dbReference type="Proteomes" id="UP000191988">
    <property type="component" value="Unassembled WGS sequence"/>
</dbReference>
<protein>
    <submittedName>
        <fullName evidence="1">Uncharacterized protein</fullName>
    </submittedName>
</protein>